<dbReference type="PANTHER" id="PTHR21064:SF1">
    <property type="entry name" value="HYDROXYLYSINE KINASE"/>
    <property type="match status" value="1"/>
</dbReference>
<keyword evidence="3" id="KW-0963">Cytoplasm</keyword>
<dbReference type="InterPro" id="IPR011009">
    <property type="entry name" value="Kinase-like_dom_sf"/>
</dbReference>
<evidence type="ECO:0000313" key="12">
    <source>
        <dbReference type="Proteomes" id="UP000799770"/>
    </source>
</evidence>
<dbReference type="AlphaFoldDB" id="A0A6A5YXP8"/>
<sequence>METLTDTSFVHRMQLPRPDVTQEDAEHILRKQYNLSGSLKELGSQQDRNYRVDTGEARFVLKVCLVEYALVELEAQNSAMKHLRNKPEAPRVPAIIPTVGGEEIIMLKVRGQEYRVRLLEYLEGEPLIEQSHLPTTAVFAIGTLCAQLTLGLADFKHPGLERSLQWDLRRAGPVTDHLLPAISNIEKRDHIATVMAATLKRIQPLEKELRIQPVHHDLTGDNLLVASEAGRAVPEAVIDFGDITQGWLVSDLAVTVAWLLQCVGDDVRSILPAIKAYNTTCPLNDAELQALWPLIVARAVVLVVSSEQQLAIDPSNDYVRRNAEYEGRIFDIATSVDPDLMDAEILAVVRDIVVERTIQTPTRAH</sequence>
<dbReference type="InterPro" id="IPR002575">
    <property type="entry name" value="Aminoglycoside_PTrfase"/>
</dbReference>
<dbReference type="Pfam" id="PF01636">
    <property type="entry name" value="APH"/>
    <property type="match status" value="1"/>
</dbReference>
<keyword evidence="4" id="KW-0808">Transferase</keyword>
<dbReference type="EMBL" id="ML977334">
    <property type="protein sequence ID" value="KAF2111584.1"/>
    <property type="molecule type" value="Genomic_DNA"/>
</dbReference>
<dbReference type="GO" id="GO:0047992">
    <property type="term" value="F:hydroxylysine kinase activity"/>
    <property type="evidence" value="ECO:0007669"/>
    <property type="project" value="UniProtKB-EC"/>
</dbReference>
<dbReference type="GO" id="GO:0005737">
    <property type="term" value="C:cytoplasm"/>
    <property type="evidence" value="ECO:0007669"/>
    <property type="project" value="UniProtKB-SubCell"/>
</dbReference>
<evidence type="ECO:0000256" key="2">
    <source>
        <dbReference type="ARBA" id="ARBA00006219"/>
    </source>
</evidence>
<dbReference type="PANTHER" id="PTHR21064">
    <property type="entry name" value="AMINOGLYCOSIDE PHOSPHOTRANSFERASE DOMAIN-CONTAINING PROTEIN-RELATED"/>
    <property type="match status" value="1"/>
</dbReference>
<name>A0A6A5YXP8_9PLEO</name>
<organism evidence="11 12">
    <name type="scientific">Lophiotrema nucula</name>
    <dbReference type="NCBI Taxonomy" id="690887"/>
    <lineage>
        <taxon>Eukaryota</taxon>
        <taxon>Fungi</taxon>
        <taxon>Dikarya</taxon>
        <taxon>Ascomycota</taxon>
        <taxon>Pezizomycotina</taxon>
        <taxon>Dothideomycetes</taxon>
        <taxon>Pleosporomycetidae</taxon>
        <taxon>Pleosporales</taxon>
        <taxon>Lophiotremataceae</taxon>
        <taxon>Lophiotrema</taxon>
    </lineage>
</organism>
<evidence type="ECO:0000256" key="7">
    <source>
        <dbReference type="ARBA" id="ARBA00037368"/>
    </source>
</evidence>
<proteinExistence type="inferred from homology"/>
<comment type="catalytic activity">
    <reaction evidence="6">
        <text>(5R)-5-hydroxy-L-lysine + GTP = (5R)-5-phosphooxy-L-lysine + GDP + H(+)</text>
        <dbReference type="Rhea" id="RHEA:19049"/>
        <dbReference type="ChEBI" id="CHEBI:15378"/>
        <dbReference type="ChEBI" id="CHEBI:37565"/>
        <dbReference type="ChEBI" id="CHEBI:57882"/>
        <dbReference type="ChEBI" id="CHEBI:58189"/>
        <dbReference type="ChEBI" id="CHEBI:58357"/>
        <dbReference type="EC" id="2.7.1.81"/>
    </reaction>
</comment>
<gene>
    <name evidence="11" type="ORF">BDV96DRAFT_185958</name>
</gene>
<evidence type="ECO:0000256" key="3">
    <source>
        <dbReference type="ARBA" id="ARBA00022490"/>
    </source>
</evidence>
<evidence type="ECO:0000256" key="1">
    <source>
        <dbReference type="ARBA" id="ARBA00004496"/>
    </source>
</evidence>
<feature type="domain" description="Aminoglycoside phosphotransferase" evidence="10">
    <location>
        <begin position="40"/>
        <end position="258"/>
    </location>
</feature>
<keyword evidence="12" id="KW-1185">Reference proteome</keyword>
<evidence type="ECO:0000259" key="10">
    <source>
        <dbReference type="Pfam" id="PF01636"/>
    </source>
</evidence>
<evidence type="ECO:0000256" key="5">
    <source>
        <dbReference type="ARBA" id="ARBA00022777"/>
    </source>
</evidence>
<comment type="similarity">
    <text evidence="2">Belongs to the aminoglycoside phosphotransferase family.</text>
</comment>
<protein>
    <recommendedName>
        <fullName evidence="9">Hydroxylysine kinase</fullName>
        <ecNumber evidence="8">2.7.1.81</ecNumber>
    </recommendedName>
</protein>
<dbReference type="Gene3D" id="3.30.200.20">
    <property type="entry name" value="Phosphorylase Kinase, domain 1"/>
    <property type="match status" value="1"/>
</dbReference>
<keyword evidence="5 11" id="KW-0418">Kinase</keyword>
<comment type="function">
    <text evidence="7">Catalyzes the GTP-dependent phosphorylation of 5-hydroxy-L-lysine.</text>
</comment>
<dbReference type="SUPFAM" id="SSF56112">
    <property type="entry name" value="Protein kinase-like (PK-like)"/>
    <property type="match status" value="1"/>
</dbReference>
<evidence type="ECO:0000256" key="9">
    <source>
        <dbReference type="ARBA" id="ARBA00040505"/>
    </source>
</evidence>
<evidence type="ECO:0000256" key="8">
    <source>
        <dbReference type="ARBA" id="ARBA00038873"/>
    </source>
</evidence>
<dbReference type="EC" id="2.7.1.81" evidence="8"/>
<dbReference type="OrthoDB" id="10261433at2759"/>
<accession>A0A6A5YXP8</accession>
<comment type="subcellular location">
    <subcellularLocation>
        <location evidence="1">Cytoplasm</location>
    </subcellularLocation>
</comment>
<reference evidence="11" key="1">
    <citation type="journal article" date="2020" name="Stud. Mycol.">
        <title>101 Dothideomycetes genomes: a test case for predicting lifestyles and emergence of pathogens.</title>
        <authorList>
            <person name="Haridas S."/>
            <person name="Albert R."/>
            <person name="Binder M."/>
            <person name="Bloem J."/>
            <person name="Labutti K."/>
            <person name="Salamov A."/>
            <person name="Andreopoulos B."/>
            <person name="Baker S."/>
            <person name="Barry K."/>
            <person name="Bills G."/>
            <person name="Bluhm B."/>
            <person name="Cannon C."/>
            <person name="Castanera R."/>
            <person name="Culley D."/>
            <person name="Daum C."/>
            <person name="Ezra D."/>
            <person name="Gonzalez J."/>
            <person name="Henrissat B."/>
            <person name="Kuo A."/>
            <person name="Liang C."/>
            <person name="Lipzen A."/>
            <person name="Lutzoni F."/>
            <person name="Magnuson J."/>
            <person name="Mondo S."/>
            <person name="Nolan M."/>
            <person name="Ohm R."/>
            <person name="Pangilinan J."/>
            <person name="Park H.-J."/>
            <person name="Ramirez L."/>
            <person name="Alfaro M."/>
            <person name="Sun H."/>
            <person name="Tritt A."/>
            <person name="Yoshinaga Y."/>
            <person name="Zwiers L.-H."/>
            <person name="Turgeon B."/>
            <person name="Goodwin S."/>
            <person name="Spatafora J."/>
            <person name="Crous P."/>
            <person name="Grigoriev I."/>
        </authorList>
    </citation>
    <scope>NUCLEOTIDE SEQUENCE</scope>
    <source>
        <strain evidence="11">CBS 627.86</strain>
    </source>
</reference>
<evidence type="ECO:0000256" key="4">
    <source>
        <dbReference type="ARBA" id="ARBA00022679"/>
    </source>
</evidence>
<dbReference type="Proteomes" id="UP000799770">
    <property type="component" value="Unassembled WGS sequence"/>
</dbReference>
<dbReference type="Gene3D" id="3.90.1200.10">
    <property type="match status" value="1"/>
</dbReference>
<evidence type="ECO:0000256" key="6">
    <source>
        <dbReference type="ARBA" id="ARBA00036820"/>
    </source>
</evidence>
<evidence type="ECO:0000313" key="11">
    <source>
        <dbReference type="EMBL" id="KAF2111584.1"/>
    </source>
</evidence>
<dbReference type="InterPro" id="IPR050249">
    <property type="entry name" value="Pseudomonas-type_ThrB"/>
</dbReference>